<evidence type="ECO:0000313" key="5">
    <source>
        <dbReference type="Proteomes" id="UP000683360"/>
    </source>
</evidence>
<sequence>MNHIRRANFENQISRNEIEIMCENKYAFPLLCKLVSNSEERFKKRIAFFGQPLSLLREELDKMSDDNKKLYCILVMCMLNKGSFNSNIFDIYSNECDKKINRIMQTCGLQRNMSKKELEDSARSAVGSYFTKDSDNFRFIHDALEETVGCHFYMFDKKAKIGERENKDAISQVIEATDSRRTLIYWIVAFGCYEFFQYAWSKMTTLERKWILGRDYFSNPLVKSLFPLAVLGGSFHILEELVSSGADWALLVRNGAHVNLQELFTIDIPNNVASKKVELTSSILENDLHKTLLHEAVRNNDFNRLISNIRSENIDFKTKNGWTVLHYAVLLNNLQAVNVLLSEDFTQKNDSYVQPLTQIAQRKLYRKPTPKVSITDNNGLTAVHLAVMNNYCDILSVLLRNKAEVKVRDDFDRTPLHYTTSGIATKMLVTHSIRKQCLENAPLIEEGREYDKTPMSVFKTFSLNITLHTALRNISRDFVNMPDKEGNTPLHSVGERCILTKESSGCIKTLIYNGANPF</sequence>
<organism evidence="4 5">
    <name type="scientific">Mytilus edulis</name>
    <name type="common">Blue mussel</name>
    <dbReference type="NCBI Taxonomy" id="6550"/>
    <lineage>
        <taxon>Eukaryota</taxon>
        <taxon>Metazoa</taxon>
        <taxon>Spiralia</taxon>
        <taxon>Lophotrochozoa</taxon>
        <taxon>Mollusca</taxon>
        <taxon>Bivalvia</taxon>
        <taxon>Autobranchia</taxon>
        <taxon>Pteriomorphia</taxon>
        <taxon>Mytilida</taxon>
        <taxon>Mytiloidea</taxon>
        <taxon>Mytilidae</taxon>
        <taxon>Mytilinae</taxon>
        <taxon>Mytilus</taxon>
    </lineage>
</organism>
<dbReference type="SMART" id="SM00248">
    <property type="entry name" value="ANK"/>
    <property type="match status" value="3"/>
</dbReference>
<dbReference type="AlphaFoldDB" id="A0A8S3QV58"/>
<dbReference type="PANTHER" id="PTHR24198:SF165">
    <property type="entry name" value="ANKYRIN REPEAT-CONTAINING PROTEIN-RELATED"/>
    <property type="match status" value="1"/>
</dbReference>
<dbReference type="PROSITE" id="PS50088">
    <property type="entry name" value="ANK_REPEAT"/>
    <property type="match status" value="1"/>
</dbReference>
<evidence type="ECO:0000256" key="3">
    <source>
        <dbReference type="PROSITE-ProRule" id="PRU00023"/>
    </source>
</evidence>
<dbReference type="EMBL" id="CAJPWZ010000575">
    <property type="protein sequence ID" value="CAG2196801.1"/>
    <property type="molecule type" value="Genomic_DNA"/>
</dbReference>
<dbReference type="Gene3D" id="1.25.40.20">
    <property type="entry name" value="Ankyrin repeat-containing domain"/>
    <property type="match status" value="2"/>
</dbReference>
<dbReference type="SUPFAM" id="SSF48403">
    <property type="entry name" value="Ankyrin repeat"/>
    <property type="match status" value="1"/>
</dbReference>
<proteinExistence type="predicted"/>
<dbReference type="Pfam" id="PF12796">
    <property type="entry name" value="Ank_2"/>
    <property type="match status" value="2"/>
</dbReference>
<keyword evidence="2 3" id="KW-0040">ANK repeat</keyword>
<dbReference type="InterPro" id="IPR036770">
    <property type="entry name" value="Ankyrin_rpt-contain_sf"/>
</dbReference>
<reference evidence="4" key="1">
    <citation type="submission" date="2021-03" db="EMBL/GenBank/DDBJ databases">
        <authorList>
            <person name="Bekaert M."/>
        </authorList>
    </citation>
    <scope>NUCLEOTIDE SEQUENCE</scope>
</reference>
<protein>
    <submittedName>
        <fullName evidence="4">Uncharacterized protein</fullName>
    </submittedName>
</protein>
<name>A0A8S3QV58_MYTED</name>
<evidence type="ECO:0000313" key="4">
    <source>
        <dbReference type="EMBL" id="CAG2196801.1"/>
    </source>
</evidence>
<keyword evidence="1" id="KW-0677">Repeat</keyword>
<evidence type="ECO:0000256" key="2">
    <source>
        <dbReference type="ARBA" id="ARBA00023043"/>
    </source>
</evidence>
<accession>A0A8S3QV58</accession>
<dbReference type="OrthoDB" id="6122878at2759"/>
<dbReference type="Proteomes" id="UP000683360">
    <property type="component" value="Unassembled WGS sequence"/>
</dbReference>
<dbReference type="PROSITE" id="PS50297">
    <property type="entry name" value="ANK_REP_REGION"/>
    <property type="match status" value="1"/>
</dbReference>
<dbReference type="PANTHER" id="PTHR24198">
    <property type="entry name" value="ANKYRIN REPEAT AND PROTEIN KINASE DOMAIN-CONTAINING PROTEIN"/>
    <property type="match status" value="1"/>
</dbReference>
<gene>
    <name evidence="4" type="ORF">MEDL_11670</name>
</gene>
<evidence type="ECO:0000256" key="1">
    <source>
        <dbReference type="ARBA" id="ARBA00022737"/>
    </source>
</evidence>
<keyword evidence="5" id="KW-1185">Reference proteome</keyword>
<comment type="caution">
    <text evidence="4">The sequence shown here is derived from an EMBL/GenBank/DDBJ whole genome shotgun (WGS) entry which is preliminary data.</text>
</comment>
<dbReference type="InterPro" id="IPR002110">
    <property type="entry name" value="Ankyrin_rpt"/>
</dbReference>
<feature type="repeat" description="ANK" evidence="3">
    <location>
        <begin position="378"/>
        <end position="410"/>
    </location>
</feature>